<dbReference type="Pfam" id="PF09361">
    <property type="entry name" value="Phasin_2"/>
    <property type="match status" value="1"/>
</dbReference>
<dbReference type="InterPro" id="IPR018968">
    <property type="entry name" value="Phasin"/>
</dbReference>
<gene>
    <name evidence="3" type="primary">phaP</name>
    <name evidence="3" type="ORF">N4G62_09950</name>
</gene>
<name>A0ABU5LQZ9_9SPHN</name>
<keyword evidence="4" id="KW-1185">Reference proteome</keyword>
<feature type="compositionally biased region" description="Low complexity" evidence="1">
    <location>
        <begin position="118"/>
        <end position="135"/>
    </location>
</feature>
<feature type="region of interest" description="Disordered" evidence="1">
    <location>
        <begin position="118"/>
        <end position="145"/>
    </location>
</feature>
<protein>
    <submittedName>
        <fullName evidence="3">TIGR01841 family phasin</fullName>
    </submittedName>
</protein>
<feature type="compositionally biased region" description="Low complexity" evidence="1">
    <location>
        <begin position="42"/>
        <end position="75"/>
    </location>
</feature>
<evidence type="ECO:0000313" key="3">
    <source>
        <dbReference type="EMBL" id="MDZ7282347.1"/>
    </source>
</evidence>
<feature type="domain" description="Phasin" evidence="2">
    <location>
        <begin position="190"/>
        <end position="289"/>
    </location>
</feature>
<feature type="region of interest" description="Disordered" evidence="1">
    <location>
        <begin position="1"/>
        <end position="75"/>
    </location>
</feature>
<dbReference type="NCBIfam" id="TIGR01841">
    <property type="entry name" value="phasin"/>
    <property type="match status" value="1"/>
</dbReference>
<dbReference type="Proteomes" id="UP001292182">
    <property type="component" value="Unassembled WGS sequence"/>
</dbReference>
<dbReference type="InterPro" id="IPR010127">
    <property type="entry name" value="Phasin_subfam-1"/>
</dbReference>
<evidence type="ECO:0000313" key="4">
    <source>
        <dbReference type="Proteomes" id="UP001292182"/>
    </source>
</evidence>
<evidence type="ECO:0000259" key="2">
    <source>
        <dbReference type="Pfam" id="PF09361"/>
    </source>
</evidence>
<evidence type="ECO:0000256" key="1">
    <source>
        <dbReference type="SAM" id="MobiDB-lite"/>
    </source>
</evidence>
<organism evidence="3 4">
    <name type="scientific">Sphingomonas sanguinis</name>
    <dbReference type="NCBI Taxonomy" id="33051"/>
    <lineage>
        <taxon>Bacteria</taxon>
        <taxon>Pseudomonadati</taxon>
        <taxon>Pseudomonadota</taxon>
        <taxon>Alphaproteobacteria</taxon>
        <taxon>Sphingomonadales</taxon>
        <taxon>Sphingomonadaceae</taxon>
        <taxon>Sphingomonas</taxon>
    </lineage>
</organism>
<sequence>MDKDKPTVPAAKAVAKPRRVTKPVAAKTLPGLPSDPKPAVTPPVAKTVAPAASASPGLPLTSPASAAEKSAAPVAAPVVAKVAKPAPAPKAPAKPVVEAPAPAAKPVEAAKPAASVTQPVAPAAAEPAKPEISSPTAAVSADSKPKDIIMDATSTIENAAKDTAAKTQAFFGDAQARTQAGMEKSAKLFEDMIAFNKANLEAVVESSKIAAKGAETLGQGAADYAKRTFETATQTLQTLSSVKSPTEFMKLQSDFARSAFDSMVAETSRSTEHMMKLAGEIAQPLSNRVAVAAEKMKTVA</sequence>
<reference evidence="4" key="1">
    <citation type="submission" date="2023-07" db="EMBL/GenBank/DDBJ databases">
        <title>Whole genome sequence analysis of rice epiphytic Sphingomonas sanguinis OsEp_Plm_15B2.</title>
        <authorList>
            <person name="Sahu K.P."/>
            <person name="Asharani P."/>
            <person name="Reddy B."/>
            <person name="Kumar A."/>
        </authorList>
    </citation>
    <scope>NUCLEOTIDE SEQUENCE [LARGE SCALE GENOMIC DNA]</scope>
    <source>
        <strain evidence="4">OsEp_Plm_15B2</strain>
    </source>
</reference>
<comment type="caution">
    <text evidence="3">The sequence shown here is derived from an EMBL/GenBank/DDBJ whole genome shotgun (WGS) entry which is preliminary data.</text>
</comment>
<dbReference type="RefSeq" id="WP_322539388.1">
    <property type="nucleotide sequence ID" value="NZ_JAOBTW010000009.1"/>
</dbReference>
<proteinExistence type="predicted"/>
<accession>A0ABU5LQZ9</accession>
<dbReference type="EMBL" id="JAOBTW010000009">
    <property type="protein sequence ID" value="MDZ7282347.1"/>
    <property type="molecule type" value="Genomic_DNA"/>
</dbReference>